<evidence type="ECO:0000313" key="2">
    <source>
        <dbReference type="EMBL" id="MXU84711.1"/>
    </source>
</evidence>
<feature type="signal peptide" evidence="1">
    <location>
        <begin position="1"/>
        <end position="24"/>
    </location>
</feature>
<accession>A0A6B0U2Z2</accession>
<keyword evidence="1" id="KW-0732">Signal</keyword>
<sequence>MLWNWAASLLQLSLNCLMMLETFSKRCTSWCCLRWQWLMMRKVAFSKSRTSLASMMLVNCWRLVSSCWTLGTNVYTMEDHAL</sequence>
<reference evidence="2" key="1">
    <citation type="submission" date="2019-12" db="EMBL/GenBank/DDBJ databases">
        <title>An insight into the sialome of adult female Ixodes ricinus ticks feeding for 6 days.</title>
        <authorList>
            <person name="Perner J."/>
            <person name="Ribeiro J.M.C."/>
        </authorList>
    </citation>
    <scope>NUCLEOTIDE SEQUENCE</scope>
    <source>
        <strain evidence="2">Semi-engorged</strain>
        <tissue evidence="2">Salivary glands</tissue>
    </source>
</reference>
<feature type="chain" id="PRO_5025395251" evidence="1">
    <location>
        <begin position="25"/>
        <end position="82"/>
    </location>
</feature>
<organism evidence="2">
    <name type="scientific">Ixodes ricinus</name>
    <name type="common">Common tick</name>
    <name type="synonym">Acarus ricinus</name>
    <dbReference type="NCBI Taxonomy" id="34613"/>
    <lineage>
        <taxon>Eukaryota</taxon>
        <taxon>Metazoa</taxon>
        <taxon>Ecdysozoa</taxon>
        <taxon>Arthropoda</taxon>
        <taxon>Chelicerata</taxon>
        <taxon>Arachnida</taxon>
        <taxon>Acari</taxon>
        <taxon>Parasitiformes</taxon>
        <taxon>Ixodida</taxon>
        <taxon>Ixodoidea</taxon>
        <taxon>Ixodidae</taxon>
        <taxon>Ixodinae</taxon>
        <taxon>Ixodes</taxon>
    </lineage>
</organism>
<dbReference type="AlphaFoldDB" id="A0A6B0U2Z2"/>
<dbReference type="EMBL" id="GIFC01002628">
    <property type="protein sequence ID" value="MXU84711.1"/>
    <property type="molecule type" value="Transcribed_RNA"/>
</dbReference>
<protein>
    <submittedName>
        <fullName evidence="2">Putative secreted protein</fullName>
    </submittedName>
</protein>
<evidence type="ECO:0000256" key="1">
    <source>
        <dbReference type="SAM" id="SignalP"/>
    </source>
</evidence>
<name>A0A6B0U2Z2_IXORI</name>
<proteinExistence type="predicted"/>